<reference evidence="1 2" key="1">
    <citation type="journal article" date="2019" name="Sci. Rep.">
        <title>Orb-weaving spider Araneus ventricosus genome elucidates the spidroin gene catalogue.</title>
        <authorList>
            <person name="Kono N."/>
            <person name="Nakamura H."/>
            <person name="Ohtoshi R."/>
            <person name="Moran D.A.P."/>
            <person name="Shinohara A."/>
            <person name="Yoshida Y."/>
            <person name="Fujiwara M."/>
            <person name="Mori M."/>
            <person name="Tomita M."/>
            <person name="Arakawa K."/>
        </authorList>
    </citation>
    <scope>NUCLEOTIDE SEQUENCE [LARGE SCALE GENOMIC DNA]</scope>
</reference>
<protein>
    <submittedName>
        <fullName evidence="1">Uncharacterized protein</fullName>
    </submittedName>
</protein>
<evidence type="ECO:0000313" key="2">
    <source>
        <dbReference type="Proteomes" id="UP000499080"/>
    </source>
</evidence>
<proteinExistence type="predicted"/>
<comment type="caution">
    <text evidence="1">The sequence shown here is derived from an EMBL/GenBank/DDBJ whole genome shotgun (WGS) entry which is preliminary data.</text>
</comment>
<accession>A0A4Y2BT04</accession>
<organism evidence="1 2">
    <name type="scientific">Araneus ventricosus</name>
    <name type="common">Orbweaver spider</name>
    <name type="synonym">Epeira ventricosa</name>
    <dbReference type="NCBI Taxonomy" id="182803"/>
    <lineage>
        <taxon>Eukaryota</taxon>
        <taxon>Metazoa</taxon>
        <taxon>Ecdysozoa</taxon>
        <taxon>Arthropoda</taxon>
        <taxon>Chelicerata</taxon>
        <taxon>Arachnida</taxon>
        <taxon>Araneae</taxon>
        <taxon>Araneomorphae</taxon>
        <taxon>Entelegynae</taxon>
        <taxon>Araneoidea</taxon>
        <taxon>Araneidae</taxon>
        <taxon>Araneus</taxon>
    </lineage>
</organism>
<sequence length="130" mass="14656">MSTVLIPIKCMRHRKEIRHSMQNPSVEEPWVLVLPPHFLPQQIFNTRLIKKGSRALRRKLFEGSEVLWKLGVGDVGRGFVFAKVPNSKIAIPKLAINIAKIETCFCSPSGQKNKLSAQLNWNKLQPATAS</sequence>
<evidence type="ECO:0000313" key="1">
    <source>
        <dbReference type="EMBL" id="GBL94294.1"/>
    </source>
</evidence>
<keyword evidence="2" id="KW-1185">Reference proteome</keyword>
<dbReference type="EMBL" id="BGPR01000101">
    <property type="protein sequence ID" value="GBL94294.1"/>
    <property type="molecule type" value="Genomic_DNA"/>
</dbReference>
<dbReference type="Proteomes" id="UP000499080">
    <property type="component" value="Unassembled WGS sequence"/>
</dbReference>
<dbReference type="AlphaFoldDB" id="A0A4Y2BT04"/>
<name>A0A4Y2BT04_ARAVE</name>
<gene>
    <name evidence="1" type="ORF">AVEN_16814_1</name>
</gene>